<dbReference type="AlphaFoldDB" id="A0A974NUF8"/>
<dbReference type="InterPro" id="IPR011009">
    <property type="entry name" value="Kinase-like_dom_sf"/>
</dbReference>
<keyword evidence="2" id="KW-1185">Reference proteome</keyword>
<accession>A0A974NUF8</accession>
<reference evidence="2" key="1">
    <citation type="submission" date="2020-09" db="EMBL/GenBank/DDBJ databases">
        <title>Sphingomonas sp., a new species isolated from pork steak.</title>
        <authorList>
            <person name="Heidler von Heilborn D."/>
        </authorList>
    </citation>
    <scope>NUCLEOTIDE SEQUENCE [LARGE SCALE GENOMIC DNA]</scope>
</reference>
<dbReference type="PANTHER" id="PTHR39441:SF1">
    <property type="entry name" value="DUF2252 DOMAIN-CONTAINING PROTEIN"/>
    <property type="match status" value="1"/>
</dbReference>
<protein>
    <submittedName>
        <fullName evidence="1">DUF2252 family protein</fullName>
    </submittedName>
</protein>
<evidence type="ECO:0000313" key="1">
    <source>
        <dbReference type="EMBL" id="QQV76965.1"/>
    </source>
</evidence>
<dbReference type="Pfam" id="PF10009">
    <property type="entry name" value="DUF2252"/>
    <property type="match status" value="1"/>
</dbReference>
<dbReference type="KEGG" id="sari:H5J25_16585"/>
<gene>
    <name evidence="1" type="ORF">H5J25_16585</name>
</gene>
<dbReference type="RefSeq" id="WP_202092986.1">
    <property type="nucleotide sequence ID" value="NZ_CP061035.1"/>
</dbReference>
<dbReference type="PANTHER" id="PTHR39441">
    <property type="entry name" value="DUF2252 DOMAIN-CONTAINING PROTEIN"/>
    <property type="match status" value="1"/>
</dbReference>
<organism evidence="1 2">
    <name type="scientific">Sphingomonas aliaeris</name>
    <dbReference type="NCBI Taxonomy" id="2759526"/>
    <lineage>
        <taxon>Bacteria</taxon>
        <taxon>Pseudomonadati</taxon>
        <taxon>Pseudomonadota</taxon>
        <taxon>Alphaproteobacteria</taxon>
        <taxon>Sphingomonadales</taxon>
        <taxon>Sphingomonadaceae</taxon>
        <taxon>Sphingomonas</taxon>
    </lineage>
</organism>
<dbReference type="EMBL" id="CP061035">
    <property type="protein sequence ID" value="QQV76965.1"/>
    <property type="molecule type" value="Genomic_DNA"/>
</dbReference>
<dbReference type="Proteomes" id="UP000595894">
    <property type="component" value="Chromosome"/>
</dbReference>
<dbReference type="InterPro" id="IPR018721">
    <property type="entry name" value="DUF2252"/>
</dbReference>
<proteinExistence type="predicted"/>
<dbReference type="SUPFAM" id="SSF56112">
    <property type="entry name" value="Protein kinase-like (PK-like)"/>
    <property type="match status" value="1"/>
</dbReference>
<name>A0A974NUF8_9SPHN</name>
<evidence type="ECO:0000313" key="2">
    <source>
        <dbReference type="Proteomes" id="UP000595894"/>
    </source>
</evidence>
<sequence>MAVAPDERAAVLERTRALKMARSVHAYVRGNTAQFYEWLAESKVARSIPEGPPVWICGDCHLGNLGPLADADRHVDIQIRDLDQTVIGNPAHDLIRLGLSLETAARSSDLPGVTTAQMIEAMIDGYSRAMTPTQEDDPREPDVVRSVRREAIGRRWRHLAKDRLEDVEPTIPHNKRFWKLARVEKDAIEALFAERPVRAKSMELAGVTGAGTLRVVDAAYWRKGCSSLGRLRYAVLIGISDGKAKTERLALVDIKEAVPPVVPVAKKAAMPADFGERVLAGAKALSPNLGDRMIAAHILGKPVILRELAPQDLKIEIDQFSRKEAIVAAAYLSFIVGEAHARQLSDEARLAWRDKLTARDGTLDAPSWLWEAIVSLAGSHETGYLQHCRRFALKR</sequence>